<keyword evidence="3" id="KW-0548">Nucleotidyltransferase</keyword>
<feature type="region of interest" description="Disordered" evidence="10">
    <location>
        <begin position="966"/>
        <end position="1003"/>
    </location>
</feature>
<accession>A0ABM1ZFR3</accession>
<dbReference type="Pfam" id="PF00665">
    <property type="entry name" value="rve"/>
    <property type="match status" value="1"/>
</dbReference>
<evidence type="ECO:0000256" key="7">
    <source>
        <dbReference type="ARBA" id="ARBA00022842"/>
    </source>
</evidence>
<dbReference type="Gene3D" id="1.10.340.70">
    <property type="match status" value="1"/>
</dbReference>
<evidence type="ECO:0000256" key="10">
    <source>
        <dbReference type="SAM" id="MobiDB-lite"/>
    </source>
</evidence>
<evidence type="ECO:0000259" key="13">
    <source>
        <dbReference type="PROSITE" id="PS50994"/>
    </source>
</evidence>
<evidence type="ECO:0000256" key="3">
    <source>
        <dbReference type="ARBA" id="ARBA00022695"/>
    </source>
</evidence>
<reference evidence="14" key="2">
    <citation type="submission" date="2025-05" db="UniProtKB">
        <authorList>
            <consortium name="EnsemblMetazoa"/>
        </authorList>
    </citation>
    <scope>IDENTIFICATION</scope>
    <source>
        <strain evidence="14">Foshan</strain>
    </source>
</reference>
<dbReference type="RefSeq" id="XP_062715403.1">
    <property type="nucleotide sequence ID" value="XM_062859419.1"/>
</dbReference>
<evidence type="ECO:0000256" key="1">
    <source>
        <dbReference type="ARBA" id="ARBA00012493"/>
    </source>
</evidence>
<dbReference type="InterPro" id="IPR043128">
    <property type="entry name" value="Rev_trsase/Diguanyl_cyclase"/>
</dbReference>
<evidence type="ECO:0000256" key="5">
    <source>
        <dbReference type="ARBA" id="ARBA00022759"/>
    </source>
</evidence>
<dbReference type="EnsemblMetazoa" id="AALFPA23_018026.R26453">
    <property type="protein sequence ID" value="AALFPA23_018026.P26453"/>
    <property type="gene ID" value="AALFPA23_018026"/>
</dbReference>
<feature type="domain" description="Integrase catalytic" evidence="13">
    <location>
        <begin position="713"/>
        <end position="871"/>
    </location>
</feature>
<dbReference type="PROSITE" id="PS00141">
    <property type="entry name" value="ASP_PROTEASE"/>
    <property type="match status" value="1"/>
</dbReference>
<dbReference type="CDD" id="cd01647">
    <property type="entry name" value="RT_LTR"/>
    <property type="match status" value="1"/>
</dbReference>
<dbReference type="Gene3D" id="3.10.20.370">
    <property type="match status" value="1"/>
</dbReference>
<dbReference type="Pfam" id="PF17921">
    <property type="entry name" value="Integrase_H2C2"/>
    <property type="match status" value="1"/>
</dbReference>
<dbReference type="InterPro" id="IPR001969">
    <property type="entry name" value="Aspartic_peptidase_AS"/>
</dbReference>
<dbReference type="SUPFAM" id="SSF53098">
    <property type="entry name" value="Ribonuclease H-like"/>
    <property type="match status" value="1"/>
</dbReference>
<dbReference type="SUPFAM" id="SSF56672">
    <property type="entry name" value="DNA/RNA polymerases"/>
    <property type="match status" value="1"/>
</dbReference>
<dbReference type="Gene3D" id="3.30.70.270">
    <property type="match status" value="2"/>
</dbReference>
<dbReference type="InterPro" id="IPR001584">
    <property type="entry name" value="Integrase_cat-core"/>
</dbReference>
<feature type="domain" description="Reverse transcriptase" evidence="12">
    <location>
        <begin position="172"/>
        <end position="349"/>
    </location>
</feature>
<protein>
    <recommendedName>
        <fullName evidence="1">RNA-directed DNA polymerase</fullName>
        <ecNumber evidence="1">2.7.7.49</ecNumber>
    </recommendedName>
</protein>
<feature type="compositionally biased region" description="Basic and acidic residues" evidence="10">
    <location>
        <begin position="973"/>
        <end position="1003"/>
    </location>
</feature>
<keyword evidence="5" id="KW-0255">Endonuclease</keyword>
<dbReference type="PANTHER" id="PTHR37984:SF11">
    <property type="entry name" value="INTEGRASE CATALYTIC DOMAIN-CONTAINING PROTEIN"/>
    <property type="match status" value="1"/>
</dbReference>
<reference evidence="15" key="1">
    <citation type="journal article" date="2015" name="Proc. Natl. Acad. Sci. U.S.A.">
        <title>Genome sequence of the Asian Tiger mosquito, Aedes albopictus, reveals insights into its biology, genetics, and evolution.</title>
        <authorList>
            <person name="Chen X.G."/>
            <person name="Jiang X."/>
            <person name="Gu J."/>
            <person name="Xu M."/>
            <person name="Wu Y."/>
            <person name="Deng Y."/>
            <person name="Zhang C."/>
            <person name="Bonizzoni M."/>
            <person name="Dermauw W."/>
            <person name="Vontas J."/>
            <person name="Armbruster P."/>
            <person name="Huang X."/>
            <person name="Yang Y."/>
            <person name="Zhang H."/>
            <person name="He W."/>
            <person name="Peng H."/>
            <person name="Liu Y."/>
            <person name="Wu K."/>
            <person name="Chen J."/>
            <person name="Lirakis M."/>
            <person name="Topalis P."/>
            <person name="Van Leeuwen T."/>
            <person name="Hall A.B."/>
            <person name="Jiang X."/>
            <person name="Thorpe C."/>
            <person name="Mueller R.L."/>
            <person name="Sun C."/>
            <person name="Waterhouse R.M."/>
            <person name="Yan G."/>
            <person name="Tu Z.J."/>
            <person name="Fang X."/>
            <person name="James A.A."/>
        </authorList>
    </citation>
    <scope>NUCLEOTIDE SEQUENCE [LARGE SCALE GENOMIC DNA]</scope>
    <source>
        <strain evidence="15">Foshan</strain>
    </source>
</reference>
<organism evidence="14 15">
    <name type="scientific">Aedes albopictus</name>
    <name type="common">Asian tiger mosquito</name>
    <name type="synonym">Stegomyia albopicta</name>
    <dbReference type="NCBI Taxonomy" id="7160"/>
    <lineage>
        <taxon>Eukaryota</taxon>
        <taxon>Metazoa</taxon>
        <taxon>Ecdysozoa</taxon>
        <taxon>Arthropoda</taxon>
        <taxon>Hexapoda</taxon>
        <taxon>Insecta</taxon>
        <taxon>Pterygota</taxon>
        <taxon>Neoptera</taxon>
        <taxon>Endopterygota</taxon>
        <taxon>Diptera</taxon>
        <taxon>Nematocera</taxon>
        <taxon>Culicoidea</taxon>
        <taxon>Culicidae</taxon>
        <taxon>Culicinae</taxon>
        <taxon>Aedini</taxon>
        <taxon>Aedes</taxon>
        <taxon>Stegomyia</taxon>
    </lineage>
</organism>
<keyword evidence="9" id="KW-0695">RNA-directed DNA polymerase</keyword>
<keyword evidence="7" id="KW-0460">Magnesium</keyword>
<keyword evidence="15" id="KW-1185">Reference proteome</keyword>
<dbReference type="InterPro" id="IPR000477">
    <property type="entry name" value="RT_dom"/>
</dbReference>
<dbReference type="Gene3D" id="3.30.420.10">
    <property type="entry name" value="Ribonuclease H-like superfamily/Ribonuclease H"/>
    <property type="match status" value="1"/>
</dbReference>
<dbReference type="PANTHER" id="PTHR37984">
    <property type="entry name" value="PROTEIN CBG26694"/>
    <property type="match status" value="1"/>
</dbReference>
<dbReference type="PROSITE" id="PS50878">
    <property type="entry name" value="RT_POL"/>
    <property type="match status" value="1"/>
</dbReference>
<dbReference type="InterPro" id="IPR041588">
    <property type="entry name" value="Integrase_H2C2"/>
</dbReference>
<dbReference type="Proteomes" id="UP000069940">
    <property type="component" value="Unassembled WGS sequence"/>
</dbReference>
<dbReference type="InterPro" id="IPR036397">
    <property type="entry name" value="RNaseH_sf"/>
</dbReference>
<dbReference type="InterPro" id="IPR041577">
    <property type="entry name" value="RT_RNaseH_2"/>
</dbReference>
<dbReference type="EC" id="2.7.7.49" evidence="1"/>
<evidence type="ECO:0000256" key="9">
    <source>
        <dbReference type="ARBA" id="ARBA00022918"/>
    </source>
</evidence>
<dbReference type="Pfam" id="PF00078">
    <property type="entry name" value="RVT_1"/>
    <property type="match status" value="1"/>
</dbReference>
<keyword evidence="2" id="KW-0808">Transferase</keyword>
<dbReference type="InterPro" id="IPR001995">
    <property type="entry name" value="Peptidase_A2_cat"/>
</dbReference>
<evidence type="ECO:0000256" key="2">
    <source>
        <dbReference type="ARBA" id="ARBA00022679"/>
    </source>
</evidence>
<dbReference type="PROSITE" id="PS50994">
    <property type="entry name" value="INTEGRASE"/>
    <property type="match status" value="1"/>
</dbReference>
<name>A0ABM1ZFR3_AEDAL</name>
<dbReference type="InterPro" id="IPR043502">
    <property type="entry name" value="DNA/RNA_pol_sf"/>
</dbReference>
<sequence length="1025" mass="116038">MIKCSIGRSMPIEFLIDSGADVNVLCGKDWDELKREAESGTASYGTRDQLNKTNVCSYATTKPMTVERAIHALVRVVGCDGPGILADFIVVRDGRRSLLGRSTASDLGLLAVGLSVSSCEQTSRSKIFPKMPGVVVKFSIDKTIPPVRNAYFNVPAAFRQAAKQRLAEMEERDIIEKVTTAPKWISGMSAVPKGKNDFRLVVNMRAANRAIKREYYRMPLIDDMKVKLHGAKYFTKLDLSDAFYHLELSPESRDLTTFISENGMFRFKRLMFGVNCAPEVFQRVMTQLLKDVENVVVYIDDILIFARTLAELRKTVATVLQILRKHNLTLNLSKCEFDRTHVKFLGHEGDERGFHVDKEKVKSIENFRNPRTASELRSFLGLASFISPYIQNFADITSSLWTVATTKTWKWSPEQQRDFETVKNKISHCVTALGYFAEHDKTILYTDASPNALGAVLVQEDNKAMPRVISFASKALTSTEKRYAQNQREALGAVWGVEHFSYFLLGRHCVLRTDAQGVAFILNRSRESSKRALTRADGWALRLSPYSYDVEYVRGRDNIADPSSRLYNAHDEPFDELSSPWEIACVESNCFEFLTESEVQEATAEDQLLQQVIGAIESGSWPKSLWKYQSVSEDLSVLNGILIKRGCLVIPESLRKKALDVAHSGHPMAAKMKSILRERVWWPGITVDAEEWVEACQACATTGRPERPTPMKRSFAPKTAWQTIALDFNGPYAKLGGISILVVVDYRSRYLIARPIKSTSFVHTKQILENIFEREGYPQNIKTDNGPPFNSEDYRAYCRERGINAIFSTPLFPQQNGLVEGYMKLVNKAMATSLSCGTSYIDELRAAVDAHNAAAHTVTKVPPEEVMMGRKIRRRLPLLAAGNSNHEMDLVDARDRQAKLRAKEYEDARRGARECRVKPGDVVITERTTRTKGDTRFDPTRFTVTEEDNGNLVLCDDAGKTMRRHVTQTQTRKVKEWRTREPAVDYKDQGETTRRSSNRDRKSPAYLNNYIRVCELEDSERRETI</sequence>
<keyword evidence="6" id="KW-0378">Hydrolase</keyword>
<evidence type="ECO:0000259" key="11">
    <source>
        <dbReference type="PROSITE" id="PS50175"/>
    </source>
</evidence>
<keyword evidence="4" id="KW-0540">Nuclease</keyword>
<keyword evidence="8" id="KW-0229">DNA integration</keyword>
<evidence type="ECO:0000256" key="6">
    <source>
        <dbReference type="ARBA" id="ARBA00022801"/>
    </source>
</evidence>
<dbReference type="Gene3D" id="3.10.10.10">
    <property type="entry name" value="HIV Type 1 Reverse Transcriptase, subunit A, domain 1"/>
    <property type="match status" value="1"/>
</dbReference>
<dbReference type="Pfam" id="PF17919">
    <property type="entry name" value="RT_RNaseH_2"/>
    <property type="match status" value="1"/>
</dbReference>
<dbReference type="InterPro" id="IPR012337">
    <property type="entry name" value="RNaseH-like_sf"/>
</dbReference>
<proteinExistence type="predicted"/>
<dbReference type="InterPro" id="IPR050951">
    <property type="entry name" value="Retrovirus_Pol_polyprotein"/>
</dbReference>
<evidence type="ECO:0000256" key="4">
    <source>
        <dbReference type="ARBA" id="ARBA00022722"/>
    </source>
</evidence>
<dbReference type="GeneID" id="134291534"/>
<evidence type="ECO:0000313" key="14">
    <source>
        <dbReference type="EnsemblMetazoa" id="AALFPA23_018026.P26453"/>
    </source>
</evidence>
<evidence type="ECO:0000256" key="8">
    <source>
        <dbReference type="ARBA" id="ARBA00022908"/>
    </source>
</evidence>
<dbReference type="CDD" id="cd09274">
    <property type="entry name" value="RNase_HI_RT_Ty3"/>
    <property type="match status" value="1"/>
</dbReference>
<dbReference type="PROSITE" id="PS50175">
    <property type="entry name" value="ASP_PROT_RETROV"/>
    <property type="match status" value="1"/>
</dbReference>
<feature type="domain" description="Peptidase A2" evidence="11">
    <location>
        <begin position="12"/>
        <end position="30"/>
    </location>
</feature>
<evidence type="ECO:0000259" key="12">
    <source>
        <dbReference type="PROSITE" id="PS50878"/>
    </source>
</evidence>
<evidence type="ECO:0000313" key="15">
    <source>
        <dbReference type="Proteomes" id="UP000069940"/>
    </source>
</evidence>